<reference evidence="8" key="2">
    <citation type="submission" date="2019-10" db="EMBL/GenBank/DDBJ databases">
        <title>Conservation and host-specific expression of non-tandemly repeated heterogenous ribosome RNA gene in arbuscular mycorrhizal fungi.</title>
        <authorList>
            <person name="Maeda T."/>
            <person name="Kobayashi Y."/>
            <person name="Nakagawa T."/>
            <person name="Ezawa T."/>
            <person name="Yamaguchi K."/>
            <person name="Bino T."/>
            <person name="Nishimoto Y."/>
            <person name="Shigenobu S."/>
            <person name="Kawaguchi M."/>
        </authorList>
    </citation>
    <scope>NUCLEOTIDE SEQUENCE</scope>
    <source>
        <strain evidence="8">HR1</strain>
    </source>
</reference>
<evidence type="ECO:0000313" key="7">
    <source>
        <dbReference type="EMBL" id="GBC06948.1"/>
    </source>
</evidence>
<keyword evidence="3 6" id="KW-0812">Transmembrane</keyword>
<dbReference type="OrthoDB" id="860at2759"/>
<dbReference type="EMBL" id="BLAL01000005">
    <property type="protein sequence ID" value="GES73001.1"/>
    <property type="molecule type" value="Genomic_DNA"/>
</dbReference>
<dbReference type="STRING" id="94130.A0A2Z6RV03"/>
<dbReference type="AlphaFoldDB" id="A0A2Z6RV03"/>
<evidence type="ECO:0000256" key="3">
    <source>
        <dbReference type="ARBA" id="ARBA00022692"/>
    </source>
</evidence>
<gene>
    <name evidence="8" type="ORF">RCL2_000054700</name>
    <name evidence="7" type="ORF">RclHR1_07160006</name>
</gene>
<dbReference type="EMBL" id="BEXD01004111">
    <property type="protein sequence ID" value="GBC06948.1"/>
    <property type="molecule type" value="Genomic_DNA"/>
</dbReference>
<dbReference type="PANTHER" id="PTHR11266">
    <property type="entry name" value="PEROXISOMAL MEMBRANE PROTEIN 2, PXMP2 MPV17"/>
    <property type="match status" value="1"/>
</dbReference>
<feature type="transmembrane region" description="Helical" evidence="6">
    <location>
        <begin position="184"/>
        <end position="201"/>
    </location>
</feature>
<organism evidence="7 9">
    <name type="scientific">Rhizophagus clarus</name>
    <dbReference type="NCBI Taxonomy" id="94130"/>
    <lineage>
        <taxon>Eukaryota</taxon>
        <taxon>Fungi</taxon>
        <taxon>Fungi incertae sedis</taxon>
        <taxon>Mucoromycota</taxon>
        <taxon>Glomeromycotina</taxon>
        <taxon>Glomeromycetes</taxon>
        <taxon>Glomerales</taxon>
        <taxon>Glomeraceae</taxon>
        <taxon>Rhizophagus</taxon>
    </lineage>
</organism>
<feature type="transmembrane region" description="Helical" evidence="6">
    <location>
        <begin position="160"/>
        <end position="178"/>
    </location>
</feature>
<feature type="transmembrane region" description="Helical" evidence="6">
    <location>
        <begin position="79"/>
        <end position="98"/>
    </location>
</feature>
<name>A0A2Z6RV03_9GLOM</name>
<dbReference type="PANTHER" id="PTHR11266:SF93">
    <property type="entry name" value="INTEGRAL MEMBRANE PROTEIN 25D9-6"/>
    <property type="match status" value="1"/>
</dbReference>
<comment type="caution">
    <text evidence="7">The sequence shown here is derived from an EMBL/GenBank/DDBJ whole genome shotgun (WGS) entry which is preliminary data.</text>
</comment>
<dbReference type="Proteomes" id="UP000247702">
    <property type="component" value="Unassembled WGS sequence"/>
</dbReference>
<protein>
    <submittedName>
        <fullName evidence="8">Integral membrane protein</fullName>
    </submittedName>
</protein>
<dbReference type="InterPro" id="IPR007248">
    <property type="entry name" value="Mpv17_PMP22"/>
</dbReference>
<evidence type="ECO:0000256" key="5">
    <source>
        <dbReference type="ARBA" id="ARBA00023136"/>
    </source>
</evidence>
<evidence type="ECO:0000313" key="8">
    <source>
        <dbReference type="EMBL" id="GES73001.1"/>
    </source>
</evidence>
<evidence type="ECO:0000256" key="4">
    <source>
        <dbReference type="ARBA" id="ARBA00022989"/>
    </source>
</evidence>
<dbReference type="Pfam" id="PF04117">
    <property type="entry name" value="Mpv17_PMP22"/>
    <property type="match status" value="1"/>
</dbReference>
<keyword evidence="9" id="KW-1185">Reference proteome</keyword>
<comment type="similarity">
    <text evidence="2 6">Belongs to the peroxisomal membrane protein PXMP2/4 family.</text>
</comment>
<proteinExistence type="inferred from homology"/>
<reference evidence="7 9" key="1">
    <citation type="submission" date="2017-11" db="EMBL/GenBank/DDBJ databases">
        <title>The genome of Rhizophagus clarus HR1 reveals common genetic basis of auxotrophy among arbuscular mycorrhizal fungi.</title>
        <authorList>
            <person name="Kobayashi Y."/>
        </authorList>
    </citation>
    <scope>NUCLEOTIDE SEQUENCE [LARGE SCALE GENOMIC DNA]</scope>
    <source>
        <strain evidence="7 9">HR1</strain>
    </source>
</reference>
<sequence length="223" mass="25256">MTAQSKPVPIKEKSQSFPSYLLALYLQQLNTHPLRTKAITSGMLSGLQEFVAQELSGTNSRRKGKAKENDKNNLIDERVLKMALYGFLVSGPLNHLLFEMLNKLFKNRTGDSAKLMQILTSQLIITPIQNTVYLIAMAVIGGIKTPDQIKKTVKESLWSLMKMSWIVSPMAMGFAQRFLPPQLWVPFFNLVGFVFGVIANTKAKKIQQRKRDNRNQDELNNLD</sequence>
<comment type="subcellular location">
    <subcellularLocation>
        <location evidence="1">Membrane</location>
        <topology evidence="1">Multi-pass membrane protein</topology>
    </subcellularLocation>
</comment>
<accession>A0A2Z6RV03</accession>
<evidence type="ECO:0000256" key="2">
    <source>
        <dbReference type="ARBA" id="ARBA00006824"/>
    </source>
</evidence>
<evidence type="ECO:0000256" key="6">
    <source>
        <dbReference type="RuleBase" id="RU363053"/>
    </source>
</evidence>
<dbReference type="GO" id="GO:0005778">
    <property type="term" value="C:peroxisomal membrane"/>
    <property type="evidence" value="ECO:0007669"/>
    <property type="project" value="TreeGrafter"/>
</dbReference>
<dbReference type="Proteomes" id="UP000615446">
    <property type="component" value="Unassembled WGS sequence"/>
</dbReference>
<evidence type="ECO:0000313" key="9">
    <source>
        <dbReference type="Proteomes" id="UP000247702"/>
    </source>
</evidence>
<evidence type="ECO:0000256" key="1">
    <source>
        <dbReference type="ARBA" id="ARBA00004141"/>
    </source>
</evidence>
<keyword evidence="5 6" id="KW-0472">Membrane</keyword>
<feature type="transmembrane region" description="Helical" evidence="6">
    <location>
        <begin position="118"/>
        <end position="140"/>
    </location>
</feature>
<keyword evidence="4 6" id="KW-1133">Transmembrane helix</keyword>